<evidence type="ECO:0000313" key="2">
    <source>
        <dbReference type="Proteomes" id="UP001139238"/>
    </source>
</evidence>
<dbReference type="RefSeq" id="WP_239741988.1">
    <property type="nucleotide sequence ID" value="NZ_JACSYB010000001.1"/>
</dbReference>
<name>A0A9X2A1L6_9GAMM</name>
<dbReference type="Proteomes" id="UP001139238">
    <property type="component" value="Unassembled WGS sequence"/>
</dbReference>
<evidence type="ECO:0000313" key="1">
    <source>
        <dbReference type="EMBL" id="MCG8147421.1"/>
    </source>
</evidence>
<dbReference type="AlphaFoldDB" id="A0A9X2A1L6"/>
<dbReference type="EMBL" id="JACSYB010000001">
    <property type="protein sequence ID" value="MCG8147421.1"/>
    <property type="molecule type" value="Genomic_DNA"/>
</dbReference>
<reference evidence="1" key="1">
    <citation type="submission" date="2021-08" db="EMBL/GenBank/DDBJ databases">
        <title>Complete genome sequence of Moraxella sp strain PS-22.</title>
        <authorList>
            <person name="Das S.K."/>
        </authorList>
    </citation>
    <scope>NUCLEOTIDE SEQUENCE</scope>
    <source>
        <strain evidence="1">PS-22</strain>
    </source>
</reference>
<accession>A0A9X2A1L6</accession>
<sequence length="176" mass="20506">MAVIQVYSCPKDMLGKLVREGRRTWLSQDLREKSDHFFNFCVTSVSIRDWCISYLGLIDSHKRDFYKEHSNNQWLNYCASIANSSKHLKLHTDRIEHITSVDGQASEHILIDSNGNPIKNSNNERLTFKIETKDGDALELMSFLGNVVDSWEETFEKYGMKISEENLKVLMFVEYM</sequence>
<proteinExistence type="predicted"/>
<keyword evidence="2" id="KW-1185">Reference proteome</keyword>
<gene>
    <name evidence="1" type="ORF">H9W84_04690</name>
</gene>
<comment type="caution">
    <text evidence="1">The sequence shown here is derived from an EMBL/GenBank/DDBJ whole genome shotgun (WGS) entry which is preliminary data.</text>
</comment>
<protein>
    <submittedName>
        <fullName evidence="1">Uncharacterized protein</fullName>
    </submittedName>
</protein>
<organism evidence="1 2">
    <name type="scientific">Moraxella tetraodonis</name>
    <dbReference type="NCBI Taxonomy" id="2767221"/>
    <lineage>
        <taxon>Bacteria</taxon>
        <taxon>Pseudomonadati</taxon>
        <taxon>Pseudomonadota</taxon>
        <taxon>Gammaproteobacteria</taxon>
        <taxon>Moraxellales</taxon>
        <taxon>Moraxellaceae</taxon>
        <taxon>Moraxella</taxon>
    </lineage>
</organism>